<feature type="chain" id="PRO_5047108290" evidence="1">
    <location>
        <begin position="42"/>
        <end position="583"/>
    </location>
</feature>
<accession>A0ABW2Y8N8</accession>
<evidence type="ECO:0000313" key="2">
    <source>
        <dbReference type="EMBL" id="MFD0724458.1"/>
    </source>
</evidence>
<keyword evidence="3" id="KW-1185">Reference proteome</keyword>
<name>A0ABW2Y8N8_9GAMM</name>
<proteinExistence type="predicted"/>
<keyword evidence="1" id="KW-0732">Signal</keyword>
<feature type="signal peptide" evidence="1">
    <location>
        <begin position="1"/>
        <end position="41"/>
    </location>
</feature>
<gene>
    <name evidence="2" type="ORF">ACFQ0E_02480</name>
</gene>
<protein>
    <submittedName>
        <fullName evidence="2">Uncharacterized protein</fullName>
    </submittedName>
</protein>
<reference evidence="3" key="1">
    <citation type="journal article" date="2019" name="Int. J. Syst. Evol. Microbiol.">
        <title>The Global Catalogue of Microorganisms (GCM) 10K type strain sequencing project: providing services to taxonomists for standard genome sequencing and annotation.</title>
        <authorList>
            <consortium name="The Broad Institute Genomics Platform"/>
            <consortium name="The Broad Institute Genome Sequencing Center for Infectious Disease"/>
            <person name="Wu L."/>
            <person name="Ma J."/>
        </authorList>
    </citation>
    <scope>NUCLEOTIDE SEQUENCE [LARGE SCALE GENOMIC DNA]</scope>
    <source>
        <strain evidence="3">CCUG 55585</strain>
    </source>
</reference>
<evidence type="ECO:0000313" key="3">
    <source>
        <dbReference type="Proteomes" id="UP001597110"/>
    </source>
</evidence>
<organism evidence="2 3">
    <name type="scientific">Lysobacter brunescens</name>
    <dbReference type="NCBI Taxonomy" id="262323"/>
    <lineage>
        <taxon>Bacteria</taxon>
        <taxon>Pseudomonadati</taxon>
        <taxon>Pseudomonadota</taxon>
        <taxon>Gammaproteobacteria</taxon>
        <taxon>Lysobacterales</taxon>
        <taxon>Lysobacteraceae</taxon>
        <taxon>Lysobacter</taxon>
    </lineage>
</organism>
<evidence type="ECO:0000256" key="1">
    <source>
        <dbReference type="SAM" id="SignalP"/>
    </source>
</evidence>
<sequence>MKHHNPARSQRSVALTTSVGIRCLLAFALLLCLSFVASAQAAMQGLTTTSFGSALYKDGKLREFLVRNGRVYRRVGSVGDWENITAQFDGVNRVGDGEITAFDAEVYSDGLYRMFLSRGGSVYRITERQGGGWSVWENVDHAFGGTGTAAISSFTVSRDKDGWLSQYLVRAGRVYARRQSPPNGTWSAWYDHTGVADWVGSSPTARVTAYHKAIHADGLEYQFVTRGDRIHRIVEPQFETFEDITSAFVSVGGARIARADAPIRTKVMVIDMDPLIASLGNQPLSRAMPWWNSPRTMERFLIDQMESITDGVVQFSVVRHLTLREFPTFVGGTVFGEQEYLACATAWSTCTESRKLDYAKLLRDKKICELANADTIDEVWLMGGAFFGFAEARMAGPGAFNINGEVIGNTTCNVKLPVMGFSYEGFEYDDRMHNMLENMAHRMEYTMWRKFGAWRNFYQPIPPLPFPTNPNLLERFTARGFDSTTAACGNAHGSLNTPVPDSDPDNAGQYNRDDRHMEENTCDDWERYPALTGATTRNNCDKWGCTDLGWNRYWLGKIPNFAGRNGGLRNNWWAYVLDWDAAQ</sequence>
<dbReference type="RefSeq" id="WP_386822116.1">
    <property type="nucleotide sequence ID" value="NZ_JBHTIF010000001.1"/>
</dbReference>
<dbReference type="Proteomes" id="UP001597110">
    <property type="component" value="Unassembled WGS sequence"/>
</dbReference>
<comment type="caution">
    <text evidence="2">The sequence shown here is derived from an EMBL/GenBank/DDBJ whole genome shotgun (WGS) entry which is preliminary data.</text>
</comment>
<dbReference type="EMBL" id="JBHTIF010000001">
    <property type="protein sequence ID" value="MFD0724458.1"/>
    <property type="molecule type" value="Genomic_DNA"/>
</dbReference>